<reference evidence="1" key="1">
    <citation type="journal article" date="2019" name="Environ. Microbiol.">
        <title>Novel haloarchaeal viruses from Lake Retba infecting Haloferax and Halorubrum species.</title>
        <authorList>
            <person name="Mizuno C.M."/>
            <person name="Prajapati B."/>
            <person name="Lucas-Staat S."/>
            <person name="Sime-Ngando T."/>
            <person name="Forterre P."/>
            <person name="Bamford D.H."/>
            <person name="Prangishvili D."/>
            <person name="Krupovic M."/>
            <person name="Oksanen H.M."/>
        </authorList>
    </citation>
    <scope>NUCLEOTIDE SEQUENCE</scope>
</reference>
<proteinExistence type="predicted"/>
<keyword evidence="2" id="KW-1185">Reference proteome</keyword>
<dbReference type="EMBL" id="MG550112">
    <property type="protein sequence ID" value="QAS68886.1"/>
    <property type="molecule type" value="Genomic_DNA"/>
</dbReference>
<name>A0A410N6T8_HFTV1</name>
<gene>
    <name evidence="1" type="ORF">HFTV1-gp53</name>
</gene>
<evidence type="ECO:0000313" key="1">
    <source>
        <dbReference type="EMBL" id="QAS68886.1"/>
    </source>
</evidence>
<protein>
    <submittedName>
        <fullName evidence="1">Uncharacterized protein</fullName>
    </submittedName>
</protein>
<accession>A0A410N6T8</accession>
<dbReference type="Proteomes" id="UP000289930">
    <property type="component" value="Segment"/>
</dbReference>
<organism evidence="1">
    <name type="scientific">Haloferax tailed virus 1</name>
    <name type="common">HFTV1</name>
    <dbReference type="NCBI Taxonomy" id="2507575"/>
    <lineage>
        <taxon>Viruses</taxon>
        <taxon>Duplodnaviria</taxon>
        <taxon>Heunggongvirae</taxon>
        <taxon>Uroviricota</taxon>
        <taxon>Caudoviricetes</taxon>
        <taxon>Kirjokansivirales</taxon>
        <taxon>Haloferuviridae</taxon>
        <taxon>Retbasiphovirus</taxon>
        <taxon>Retbasiphovirus hantatum</taxon>
        <taxon>Retbasiphovirus HFTV1</taxon>
    </lineage>
</organism>
<evidence type="ECO:0000313" key="2">
    <source>
        <dbReference type="Proteomes" id="UP000289930"/>
    </source>
</evidence>
<sequence>MTEPIVICDDCGRFVELVRINRRLTLTCDCGERRSVKVSQALPDGWQA</sequence>